<comment type="caution">
    <text evidence="5">The sequence shown here is derived from an EMBL/GenBank/DDBJ whole genome shotgun (WGS) entry which is preliminary data.</text>
</comment>
<evidence type="ECO:0000313" key="6">
    <source>
        <dbReference type="Proteomes" id="UP001555342"/>
    </source>
</evidence>
<keyword evidence="6" id="KW-1185">Reference proteome</keyword>
<dbReference type="RefSeq" id="WP_367594495.1">
    <property type="nucleotide sequence ID" value="NZ_JBFMVT010000002.1"/>
</dbReference>
<dbReference type="Proteomes" id="UP001555342">
    <property type="component" value="Unassembled WGS sequence"/>
</dbReference>
<sequence length="48" mass="5463">MKKKPVAQFVCQRLMLPLRAVNGLLLRDTPAIVVNCFAHSSKFEVRHV</sequence>
<comment type="subcellular location">
    <subcellularLocation>
        <location evidence="1">Cytoplasm</location>
    </subcellularLocation>
</comment>
<evidence type="ECO:0000256" key="1">
    <source>
        <dbReference type="ARBA" id="ARBA00004496"/>
    </source>
</evidence>
<keyword evidence="4" id="KW-0963">Cytoplasm</keyword>
<organism evidence="5 6">
    <name type="scientific">Buttiauxella gaviniae</name>
    <dbReference type="NCBI Taxonomy" id="82990"/>
    <lineage>
        <taxon>Bacteria</taxon>
        <taxon>Pseudomonadati</taxon>
        <taxon>Pseudomonadota</taxon>
        <taxon>Gammaproteobacteria</taxon>
        <taxon>Enterobacterales</taxon>
        <taxon>Enterobacteriaceae</taxon>
        <taxon>Buttiauxella</taxon>
    </lineage>
</organism>
<proteinExistence type="inferred from homology"/>
<dbReference type="InterPro" id="IPR020196">
    <property type="entry name" value="Uncharacterised_YqgB"/>
</dbReference>
<accession>A0ABV3NRS8</accession>
<dbReference type="NCBIfam" id="NF033844">
    <property type="entry name" value="small_YqgB"/>
    <property type="match status" value="1"/>
</dbReference>
<evidence type="ECO:0000256" key="3">
    <source>
        <dbReference type="ARBA" id="ARBA00018270"/>
    </source>
</evidence>
<protein>
    <recommendedName>
        <fullName evidence="3">Uncharacterized protein YqgB</fullName>
    </recommendedName>
</protein>
<comment type="similarity">
    <text evidence="2">Belongs to the YqgB family.</text>
</comment>
<evidence type="ECO:0000313" key="5">
    <source>
        <dbReference type="EMBL" id="MEW7312238.1"/>
    </source>
</evidence>
<name>A0ABV3NRS8_9ENTR</name>
<evidence type="ECO:0000256" key="4">
    <source>
        <dbReference type="ARBA" id="ARBA00022490"/>
    </source>
</evidence>
<evidence type="ECO:0000256" key="2">
    <source>
        <dbReference type="ARBA" id="ARBA00008499"/>
    </source>
</evidence>
<reference evidence="5 6" key="1">
    <citation type="submission" date="2024-07" db="EMBL/GenBank/DDBJ databases">
        <authorList>
            <person name="Wang L."/>
        </authorList>
    </citation>
    <scope>NUCLEOTIDE SEQUENCE [LARGE SCALE GENOMIC DNA]</scope>
    <source>
        <strain evidence="5 6">WL359</strain>
    </source>
</reference>
<dbReference type="Pfam" id="PF11036">
    <property type="entry name" value="YqgB"/>
    <property type="match status" value="1"/>
</dbReference>
<dbReference type="EMBL" id="JBFMVT010000002">
    <property type="protein sequence ID" value="MEW7312238.1"/>
    <property type="molecule type" value="Genomic_DNA"/>
</dbReference>
<gene>
    <name evidence="5" type="primary">yqgB</name>
    <name evidence="5" type="ORF">AB1E22_05865</name>
</gene>